<dbReference type="PANTHER" id="PTHR30636:SF3">
    <property type="entry name" value="UPF0701 PROTEIN YICC"/>
    <property type="match status" value="1"/>
</dbReference>
<dbReference type="Proteomes" id="UP000031465">
    <property type="component" value="Unassembled WGS sequence"/>
</dbReference>
<proteinExistence type="inferred from homology"/>
<gene>
    <name evidence="8" type="primary">yloC</name>
    <name evidence="8" type="ORF">DB44_BZ00030</name>
</gene>
<protein>
    <submittedName>
        <fullName evidence="8">UPF0701 protein YloC</fullName>
    </submittedName>
</protein>
<evidence type="ECO:0000256" key="1">
    <source>
        <dbReference type="ARBA" id="ARBA00001968"/>
    </source>
</evidence>
<evidence type="ECO:0000256" key="5">
    <source>
        <dbReference type="ARBA" id="ARBA00035648"/>
    </source>
</evidence>
<reference evidence="8 9" key="1">
    <citation type="journal article" date="2014" name="Mol. Biol. Evol.">
        <title>Massive expansion of Ubiquitination-related gene families within the Chlamydiae.</title>
        <authorList>
            <person name="Domman D."/>
            <person name="Collingro A."/>
            <person name="Lagkouvardos I."/>
            <person name="Gehre L."/>
            <person name="Weinmaier T."/>
            <person name="Rattei T."/>
            <person name="Subtil A."/>
            <person name="Horn M."/>
        </authorList>
    </citation>
    <scope>NUCLEOTIDE SEQUENCE [LARGE SCALE GENOMIC DNA]</scope>
    <source>
        <strain evidence="8 9">EI2</strain>
    </source>
</reference>
<sequence>MLKSMTAFGRATFNTEMGHFTVEIQSVNRKFLEINVSLPPELSYFDVEIKKWIHPFITRGQVSVKITASFEGKSPFIIVPNLALARQMKAAWEEIARETGFEMDEIKLSLLSKADDILLFEENRSEEDAYRRILRQVLDQALTSFIQMKSHEGAVLQGDILARAEKIRRAIKMIEERSPFATKKYREKLLARLEEILPGQIENEERILREIALFAEKIDVVEEIVRFDCHLTRFEERVQSADASVGKTLEFILQELGREVNTVGSKSSDIEIAKLVIDIKSELERIREQIQNIE</sequence>
<evidence type="ECO:0000259" key="7">
    <source>
        <dbReference type="Pfam" id="PF08340"/>
    </source>
</evidence>
<dbReference type="Pfam" id="PF08340">
    <property type="entry name" value="YicC-like_C"/>
    <property type="match status" value="1"/>
</dbReference>
<comment type="caution">
    <text evidence="8">The sequence shown here is derived from an EMBL/GenBank/DDBJ whole genome shotgun (WGS) entry which is preliminary data.</text>
</comment>
<comment type="similarity">
    <text evidence="5">Belongs to the YicC/YloC family.</text>
</comment>
<keyword evidence="3" id="KW-0255">Endonuclease</keyword>
<evidence type="ECO:0000313" key="9">
    <source>
        <dbReference type="Proteomes" id="UP000031465"/>
    </source>
</evidence>
<dbReference type="GO" id="GO:0016787">
    <property type="term" value="F:hydrolase activity"/>
    <property type="evidence" value="ECO:0007669"/>
    <property type="project" value="UniProtKB-KW"/>
</dbReference>
<organism evidence="8 9">
    <name type="scientific">Candidatus Protochlamydia amoebophila</name>
    <dbReference type="NCBI Taxonomy" id="362787"/>
    <lineage>
        <taxon>Bacteria</taxon>
        <taxon>Pseudomonadati</taxon>
        <taxon>Chlamydiota</taxon>
        <taxon>Chlamydiia</taxon>
        <taxon>Parachlamydiales</taxon>
        <taxon>Parachlamydiaceae</taxon>
        <taxon>Candidatus Protochlamydia</taxon>
    </lineage>
</organism>
<dbReference type="OMA" id="INREVNT"/>
<dbReference type="EMBL" id="JSAN01000046">
    <property type="protein sequence ID" value="KIC72825.1"/>
    <property type="molecule type" value="Genomic_DNA"/>
</dbReference>
<dbReference type="PATRIC" id="fig|362787.3.peg.733"/>
<dbReference type="AlphaFoldDB" id="A0A0C1JNL0"/>
<dbReference type="PANTHER" id="PTHR30636">
    <property type="entry name" value="UPF0701 PROTEIN YICC"/>
    <property type="match status" value="1"/>
</dbReference>
<evidence type="ECO:0000256" key="2">
    <source>
        <dbReference type="ARBA" id="ARBA00022722"/>
    </source>
</evidence>
<accession>A0A0C1JNL0</accession>
<dbReference type="RefSeq" id="WP_011175210.1">
    <property type="nucleotide sequence ID" value="NZ_JSAN01000046.1"/>
</dbReference>
<keyword evidence="2" id="KW-0540">Nuclease</keyword>
<evidence type="ECO:0000256" key="3">
    <source>
        <dbReference type="ARBA" id="ARBA00022759"/>
    </source>
</evidence>
<feature type="domain" description="Endoribonuclease YicC-like C-terminal" evidence="7">
    <location>
        <begin position="174"/>
        <end position="294"/>
    </location>
</feature>
<dbReference type="GO" id="GO:0004521">
    <property type="term" value="F:RNA endonuclease activity"/>
    <property type="evidence" value="ECO:0007669"/>
    <property type="project" value="InterPro"/>
</dbReference>
<dbReference type="InterPro" id="IPR013551">
    <property type="entry name" value="YicC-like_C"/>
</dbReference>
<dbReference type="Pfam" id="PF03755">
    <property type="entry name" value="YicC-like_N"/>
    <property type="match status" value="1"/>
</dbReference>
<evidence type="ECO:0000256" key="4">
    <source>
        <dbReference type="ARBA" id="ARBA00022801"/>
    </source>
</evidence>
<dbReference type="InterPro" id="IPR013527">
    <property type="entry name" value="YicC-like_N"/>
</dbReference>
<dbReference type="NCBIfam" id="TIGR00255">
    <property type="entry name" value="YicC/YloC family endoribonuclease"/>
    <property type="match status" value="1"/>
</dbReference>
<name>A0A0C1JNL0_9BACT</name>
<keyword evidence="4" id="KW-0378">Hydrolase</keyword>
<feature type="domain" description="Endoribonuclease YicC-like N-terminal" evidence="6">
    <location>
        <begin position="2"/>
        <end position="157"/>
    </location>
</feature>
<dbReference type="InterPro" id="IPR005229">
    <property type="entry name" value="YicC/YloC-like"/>
</dbReference>
<evidence type="ECO:0000259" key="6">
    <source>
        <dbReference type="Pfam" id="PF03755"/>
    </source>
</evidence>
<evidence type="ECO:0000313" key="8">
    <source>
        <dbReference type="EMBL" id="KIC72825.1"/>
    </source>
</evidence>
<comment type="cofactor">
    <cofactor evidence="1">
        <name>a divalent metal cation</name>
        <dbReference type="ChEBI" id="CHEBI:60240"/>
    </cofactor>
</comment>